<accession>A0A7R9F0C9</accession>
<proteinExistence type="predicted"/>
<organism evidence="2">
    <name type="scientific">Timema bartmani</name>
    <dbReference type="NCBI Taxonomy" id="61472"/>
    <lineage>
        <taxon>Eukaryota</taxon>
        <taxon>Metazoa</taxon>
        <taxon>Ecdysozoa</taxon>
        <taxon>Arthropoda</taxon>
        <taxon>Hexapoda</taxon>
        <taxon>Insecta</taxon>
        <taxon>Pterygota</taxon>
        <taxon>Neoptera</taxon>
        <taxon>Polyneoptera</taxon>
        <taxon>Phasmatodea</taxon>
        <taxon>Timematodea</taxon>
        <taxon>Timematoidea</taxon>
        <taxon>Timematidae</taxon>
        <taxon>Timema</taxon>
    </lineage>
</organism>
<evidence type="ECO:0000256" key="1">
    <source>
        <dbReference type="SAM" id="MobiDB-lite"/>
    </source>
</evidence>
<sequence length="126" mass="13086">MINDQPCQPPLSPEPSGFGQTDKRASERASDWVARLASVRASSGKSFGELLVSGGAVSTDTAAETPLPPTVAPTSAGLLQVRSLESYPHSSTYICRFTTGGSTFIARTEMIPLSGLTSGAHMTGVD</sequence>
<gene>
    <name evidence="2" type="ORF">TBIB3V08_LOCUS5881</name>
</gene>
<protein>
    <submittedName>
        <fullName evidence="2">Uncharacterized protein</fullName>
    </submittedName>
</protein>
<name>A0A7R9F0C9_9NEOP</name>
<feature type="region of interest" description="Disordered" evidence="1">
    <location>
        <begin position="1"/>
        <end position="26"/>
    </location>
</feature>
<reference evidence="2" key="1">
    <citation type="submission" date="2020-11" db="EMBL/GenBank/DDBJ databases">
        <authorList>
            <person name="Tran Van P."/>
        </authorList>
    </citation>
    <scope>NUCLEOTIDE SEQUENCE</scope>
</reference>
<dbReference type="EMBL" id="OD566155">
    <property type="protein sequence ID" value="CAD7443475.1"/>
    <property type="molecule type" value="Genomic_DNA"/>
</dbReference>
<evidence type="ECO:0000313" key="2">
    <source>
        <dbReference type="EMBL" id="CAD7443475.1"/>
    </source>
</evidence>
<dbReference type="AlphaFoldDB" id="A0A7R9F0C9"/>